<sequence length="83" mass="9497">MVQTSLCACYYRMKNLLFLLALLISLGTILYLYRQLSTTEKALELAEKRFADCEQVTFQLQMQNRGNTPRGRRSVATDTLSGE</sequence>
<evidence type="ECO:0000256" key="2">
    <source>
        <dbReference type="SAM" id="Phobius"/>
    </source>
</evidence>
<organism evidence="3 4">
    <name type="scientific">Hymenobacter cavernae</name>
    <dbReference type="NCBI Taxonomy" id="2044852"/>
    <lineage>
        <taxon>Bacteria</taxon>
        <taxon>Pseudomonadati</taxon>
        <taxon>Bacteroidota</taxon>
        <taxon>Cytophagia</taxon>
        <taxon>Cytophagales</taxon>
        <taxon>Hymenobacteraceae</taxon>
        <taxon>Hymenobacter</taxon>
    </lineage>
</organism>
<dbReference type="Proteomes" id="UP000632273">
    <property type="component" value="Unassembled WGS sequence"/>
</dbReference>
<evidence type="ECO:0000313" key="3">
    <source>
        <dbReference type="EMBL" id="GGF25528.1"/>
    </source>
</evidence>
<keyword evidence="2" id="KW-0812">Transmembrane</keyword>
<comment type="caution">
    <text evidence="3">The sequence shown here is derived from an EMBL/GenBank/DDBJ whole genome shotgun (WGS) entry which is preliminary data.</text>
</comment>
<feature type="region of interest" description="Disordered" evidence="1">
    <location>
        <begin position="64"/>
        <end position="83"/>
    </location>
</feature>
<keyword evidence="4" id="KW-1185">Reference proteome</keyword>
<name>A0ABQ1UUN6_9BACT</name>
<keyword evidence="2" id="KW-1133">Transmembrane helix</keyword>
<dbReference type="EMBL" id="BMHT01000009">
    <property type="protein sequence ID" value="GGF25528.1"/>
    <property type="molecule type" value="Genomic_DNA"/>
</dbReference>
<reference evidence="4" key="1">
    <citation type="journal article" date="2019" name="Int. J. Syst. Evol. Microbiol.">
        <title>The Global Catalogue of Microorganisms (GCM) 10K type strain sequencing project: providing services to taxonomists for standard genome sequencing and annotation.</title>
        <authorList>
            <consortium name="The Broad Institute Genomics Platform"/>
            <consortium name="The Broad Institute Genome Sequencing Center for Infectious Disease"/>
            <person name="Wu L."/>
            <person name="Ma J."/>
        </authorList>
    </citation>
    <scope>NUCLEOTIDE SEQUENCE [LARGE SCALE GENOMIC DNA]</scope>
    <source>
        <strain evidence="4">CGMCC 1.15197</strain>
    </source>
</reference>
<protein>
    <submittedName>
        <fullName evidence="3">Uncharacterized protein</fullName>
    </submittedName>
</protein>
<proteinExistence type="predicted"/>
<evidence type="ECO:0000256" key="1">
    <source>
        <dbReference type="SAM" id="MobiDB-lite"/>
    </source>
</evidence>
<gene>
    <name evidence="3" type="ORF">GCM10011383_41370</name>
</gene>
<feature type="transmembrane region" description="Helical" evidence="2">
    <location>
        <begin position="16"/>
        <end position="33"/>
    </location>
</feature>
<keyword evidence="2" id="KW-0472">Membrane</keyword>
<accession>A0ABQ1UUN6</accession>
<evidence type="ECO:0000313" key="4">
    <source>
        <dbReference type="Proteomes" id="UP000632273"/>
    </source>
</evidence>